<comment type="caution">
    <text evidence="3">The sequence shown here is derived from an EMBL/GenBank/DDBJ whole genome shotgun (WGS) entry which is preliminary data.</text>
</comment>
<organism evidence="3 4">
    <name type="scientific">Phytohabitans houttuyneae</name>
    <dbReference type="NCBI Taxonomy" id="1076126"/>
    <lineage>
        <taxon>Bacteria</taxon>
        <taxon>Bacillati</taxon>
        <taxon>Actinomycetota</taxon>
        <taxon>Actinomycetes</taxon>
        <taxon>Micromonosporales</taxon>
        <taxon>Micromonosporaceae</taxon>
    </lineage>
</organism>
<reference evidence="3 4" key="2">
    <citation type="submission" date="2020-03" db="EMBL/GenBank/DDBJ databases">
        <authorList>
            <person name="Ichikawa N."/>
            <person name="Kimura A."/>
            <person name="Kitahashi Y."/>
            <person name="Uohara A."/>
        </authorList>
    </citation>
    <scope>NUCLEOTIDE SEQUENCE [LARGE SCALE GENOMIC DNA]</scope>
    <source>
        <strain evidence="3 4">NBRC 108639</strain>
    </source>
</reference>
<dbReference type="Proteomes" id="UP000482800">
    <property type="component" value="Unassembled WGS sequence"/>
</dbReference>
<sequence>MDARGHSAAAVEVPLLLMAGTPAAEALQPAGFDPLKATLSDMAGLDAAHREVLTGVIIGMGFWYIVIARWLTVVGMAAARGRDRRQRRPVWTVRVVCGERGPGVVDGAARAHPRGRPGDLAVRRPHTKRPPPP</sequence>
<accession>A0A6V8KI88</accession>
<proteinExistence type="predicted"/>
<reference evidence="3 4" key="1">
    <citation type="submission" date="2020-03" db="EMBL/GenBank/DDBJ databases">
        <title>Whole genome shotgun sequence of Phytohabitans houttuyneae NBRC 108639.</title>
        <authorList>
            <person name="Komaki H."/>
            <person name="Tamura T."/>
        </authorList>
    </citation>
    <scope>NUCLEOTIDE SEQUENCE [LARGE SCALE GENOMIC DNA]</scope>
    <source>
        <strain evidence="3 4">NBRC 108639</strain>
    </source>
</reference>
<feature type="compositionally biased region" description="Basic residues" evidence="1">
    <location>
        <begin position="123"/>
        <end position="133"/>
    </location>
</feature>
<name>A0A6V8KI88_9ACTN</name>
<dbReference type="EMBL" id="BLPF01000002">
    <property type="protein sequence ID" value="GFJ81716.1"/>
    <property type="molecule type" value="Genomic_DNA"/>
</dbReference>
<keyword evidence="2" id="KW-1133">Transmembrane helix</keyword>
<keyword evidence="2" id="KW-0812">Transmembrane</keyword>
<evidence type="ECO:0000313" key="4">
    <source>
        <dbReference type="Proteomes" id="UP000482800"/>
    </source>
</evidence>
<feature type="transmembrane region" description="Helical" evidence="2">
    <location>
        <begin position="52"/>
        <end position="79"/>
    </location>
</feature>
<dbReference type="AlphaFoldDB" id="A0A6V8KI88"/>
<evidence type="ECO:0000256" key="1">
    <source>
        <dbReference type="SAM" id="MobiDB-lite"/>
    </source>
</evidence>
<gene>
    <name evidence="3" type="ORF">Phou_058960</name>
</gene>
<feature type="region of interest" description="Disordered" evidence="1">
    <location>
        <begin position="103"/>
        <end position="133"/>
    </location>
</feature>
<keyword evidence="4" id="KW-1185">Reference proteome</keyword>
<evidence type="ECO:0000256" key="2">
    <source>
        <dbReference type="SAM" id="Phobius"/>
    </source>
</evidence>
<evidence type="ECO:0000313" key="3">
    <source>
        <dbReference type="EMBL" id="GFJ81716.1"/>
    </source>
</evidence>
<keyword evidence="2" id="KW-0472">Membrane</keyword>
<protein>
    <submittedName>
        <fullName evidence="3">Uncharacterized protein</fullName>
    </submittedName>
</protein>